<name>A0A810N5Q8_9ACTN</name>
<gene>
    <name evidence="3" type="ORF">Prubr_61020</name>
</gene>
<organism evidence="3 4">
    <name type="scientific">Polymorphospora rubra</name>
    <dbReference type="NCBI Taxonomy" id="338584"/>
    <lineage>
        <taxon>Bacteria</taxon>
        <taxon>Bacillati</taxon>
        <taxon>Actinomycetota</taxon>
        <taxon>Actinomycetes</taxon>
        <taxon>Micromonosporales</taxon>
        <taxon>Micromonosporaceae</taxon>
        <taxon>Polymorphospora</taxon>
    </lineage>
</organism>
<dbReference type="Gene3D" id="3.40.190.10">
    <property type="entry name" value="Periplasmic binding protein-like II"/>
    <property type="match status" value="2"/>
</dbReference>
<protein>
    <recommendedName>
        <fullName evidence="2">SsuA/THI5-like domain-containing protein</fullName>
    </recommendedName>
</protein>
<dbReference type="Pfam" id="PF09084">
    <property type="entry name" value="NMT1"/>
    <property type="match status" value="1"/>
</dbReference>
<dbReference type="PANTHER" id="PTHR30024">
    <property type="entry name" value="ALIPHATIC SULFONATES-BINDING PROTEIN-RELATED"/>
    <property type="match status" value="1"/>
</dbReference>
<dbReference type="PROSITE" id="PS51318">
    <property type="entry name" value="TAT"/>
    <property type="match status" value="1"/>
</dbReference>
<keyword evidence="1" id="KW-0732">Signal</keyword>
<evidence type="ECO:0000313" key="3">
    <source>
        <dbReference type="EMBL" id="BCJ69081.1"/>
    </source>
</evidence>
<sequence>MFTRSSRRATIAAATALAAALAVAGCGGGGDDAAAADGTVSLTLVTTDLYGYTPLFEAKDLQVPGVKITYREFANSVELNSAMEAGQIDISDTGDIGPINAAASGSRQKVIGCTRPNDQNIKYIVRRDSGIASFADLRGKRVGMPIRSNHGLLYERLLKKNNLTDNDVKAVNISGADGVNALVKGDIEAYSANAPGSPDILERFPDLVEIDGIAGTVNNLYCLRVSPQAYEKKHEALRAFFRVAAETGLWASQHPDEAAELVKPHVDYSLATLSTTFRISGAGYQPIDDAFLVQQQAFADELLDVEFIEKPVDVKQIFVGDFNDELPKG</sequence>
<dbReference type="EMBL" id="AP023359">
    <property type="protein sequence ID" value="BCJ69081.1"/>
    <property type="molecule type" value="Genomic_DNA"/>
</dbReference>
<dbReference type="PROSITE" id="PS51257">
    <property type="entry name" value="PROKAR_LIPOPROTEIN"/>
    <property type="match status" value="1"/>
</dbReference>
<dbReference type="InterPro" id="IPR006311">
    <property type="entry name" value="TAT_signal"/>
</dbReference>
<evidence type="ECO:0000259" key="2">
    <source>
        <dbReference type="Pfam" id="PF09084"/>
    </source>
</evidence>
<keyword evidence="4" id="KW-1185">Reference proteome</keyword>
<reference evidence="3" key="1">
    <citation type="submission" date="2020-08" db="EMBL/GenBank/DDBJ databases">
        <title>Whole genome shotgun sequence of Polymorphospora rubra NBRC 101157.</title>
        <authorList>
            <person name="Komaki H."/>
            <person name="Tamura T."/>
        </authorList>
    </citation>
    <scope>NUCLEOTIDE SEQUENCE</scope>
    <source>
        <strain evidence="3">NBRC 101157</strain>
    </source>
</reference>
<proteinExistence type="predicted"/>
<evidence type="ECO:0000256" key="1">
    <source>
        <dbReference type="SAM" id="SignalP"/>
    </source>
</evidence>
<dbReference type="Proteomes" id="UP000680866">
    <property type="component" value="Chromosome"/>
</dbReference>
<evidence type="ECO:0000313" key="4">
    <source>
        <dbReference type="Proteomes" id="UP000680866"/>
    </source>
</evidence>
<feature type="chain" id="PRO_5039159768" description="SsuA/THI5-like domain-containing protein" evidence="1">
    <location>
        <begin position="25"/>
        <end position="329"/>
    </location>
</feature>
<dbReference type="InterPro" id="IPR015168">
    <property type="entry name" value="SsuA/THI5"/>
</dbReference>
<feature type="signal peptide" evidence="1">
    <location>
        <begin position="1"/>
        <end position="24"/>
    </location>
</feature>
<dbReference type="PANTHER" id="PTHR30024:SF42">
    <property type="entry name" value="ALIPHATIC SULFONATES-BINDING PROTEIN-RELATED"/>
    <property type="match status" value="1"/>
</dbReference>
<accession>A0A810N5Q8</accession>
<dbReference type="KEGG" id="pry:Prubr_61020"/>
<dbReference type="RefSeq" id="WP_212818202.1">
    <property type="nucleotide sequence ID" value="NZ_AP023359.1"/>
</dbReference>
<dbReference type="SUPFAM" id="SSF53850">
    <property type="entry name" value="Periplasmic binding protein-like II"/>
    <property type="match status" value="1"/>
</dbReference>
<dbReference type="AlphaFoldDB" id="A0A810N5Q8"/>
<feature type="domain" description="SsuA/THI5-like" evidence="2">
    <location>
        <begin position="65"/>
        <end position="258"/>
    </location>
</feature>